<gene>
    <name evidence="1" type="ORF">NQZ67_10275</name>
</gene>
<name>A0A9X2MVD3_9BACL</name>
<evidence type="ECO:0000313" key="1">
    <source>
        <dbReference type="EMBL" id="MCR2804267.1"/>
    </source>
</evidence>
<dbReference type="RefSeq" id="WP_257445463.1">
    <property type="nucleotide sequence ID" value="NZ_JANIPJ010000006.1"/>
</dbReference>
<dbReference type="AlphaFoldDB" id="A0A9X2MVD3"/>
<comment type="caution">
    <text evidence="1">The sequence shown here is derived from an EMBL/GenBank/DDBJ whole genome shotgun (WGS) entry which is preliminary data.</text>
</comment>
<protein>
    <submittedName>
        <fullName evidence="1">Uncharacterized protein</fullName>
    </submittedName>
</protein>
<organism evidence="1 2">
    <name type="scientific">Paenibacillus soyae</name>
    <dbReference type="NCBI Taxonomy" id="2969249"/>
    <lineage>
        <taxon>Bacteria</taxon>
        <taxon>Bacillati</taxon>
        <taxon>Bacillota</taxon>
        <taxon>Bacilli</taxon>
        <taxon>Bacillales</taxon>
        <taxon>Paenibacillaceae</taxon>
        <taxon>Paenibacillus</taxon>
    </lineage>
</organism>
<reference evidence="1" key="1">
    <citation type="submission" date="2022-08" db="EMBL/GenBank/DDBJ databases">
        <title>The genomic sequence of strain Paenibacillus sp. SCIV0701.</title>
        <authorList>
            <person name="Zhao H."/>
        </authorList>
    </citation>
    <scope>NUCLEOTIDE SEQUENCE</scope>
    <source>
        <strain evidence="1">SCIV0701</strain>
    </source>
</reference>
<evidence type="ECO:0000313" key="2">
    <source>
        <dbReference type="Proteomes" id="UP001141950"/>
    </source>
</evidence>
<dbReference type="EMBL" id="JANIPJ010000006">
    <property type="protein sequence ID" value="MCR2804267.1"/>
    <property type="molecule type" value="Genomic_DNA"/>
</dbReference>
<accession>A0A9X2MVD3</accession>
<keyword evidence="2" id="KW-1185">Reference proteome</keyword>
<sequence>MYYYTSIHSDDYTKKVKSKALEQYLISHLEFEKVSHLTFSKEINGELIKIRGMHADEDGNYGFDTLDGIEEVNLIEIDLPQHIDAILESIIADVAIAIANEFSLKIDEDNGLN</sequence>
<dbReference type="Proteomes" id="UP001141950">
    <property type="component" value="Unassembled WGS sequence"/>
</dbReference>
<proteinExistence type="predicted"/>